<protein>
    <submittedName>
        <fullName evidence="5">Transcriptional regulator FtrA</fullName>
    </submittedName>
</protein>
<gene>
    <name evidence="5" type="primary">ftrA</name>
    <name evidence="5" type="ORF">RJJ37_25370</name>
</gene>
<dbReference type="PROSITE" id="PS01124">
    <property type="entry name" value="HTH_ARAC_FAMILY_2"/>
    <property type="match status" value="1"/>
</dbReference>
<dbReference type="Pfam" id="PF01965">
    <property type="entry name" value="DJ-1_PfpI"/>
    <property type="match status" value="1"/>
</dbReference>
<dbReference type="PANTHER" id="PTHR43130:SF3">
    <property type="entry name" value="HTH-TYPE TRANSCRIPTIONAL REGULATOR RV1931C"/>
    <property type="match status" value="1"/>
</dbReference>
<comment type="caution">
    <text evidence="5">The sequence shown here is derived from an EMBL/GenBank/DDBJ whole genome shotgun (WGS) entry which is preliminary data.</text>
</comment>
<evidence type="ECO:0000256" key="2">
    <source>
        <dbReference type="ARBA" id="ARBA00023163"/>
    </source>
</evidence>
<organism evidence="5 6">
    <name type="scientific">Rhizobium redzepovicii</name>
    <dbReference type="NCBI Taxonomy" id="2867518"/>
    <lineage>
        <taxon>Bacteria</taxon>
        <taxon>Pseudomonadati</taxon>
        <taxon>Pseudomonadota</taxon>
        <taxon>Alphaproteobacteria</taxon>
        <taxon>Hyphomicrobiales</taxon>
        <taxon>Rhizobiaceae</taxon>
        <taxon>Rhizobium/Agrobacterium group</taxon>
        <taxon>Rhizobium</taxon>
    </lineage>
</organism>
<dbReference type="EMBL" id="JAVLSH010000012">
    <property type="protein sequence ID" value="MDR9762911.1"/>
    <property type="molecule type" value="Genomic_DNA"/>
</dbReference>
<keyword evidence="2" id="KW-0804">Transcription</keyword>
<evidence type="ECO:0000313" key="5">
    <source>
        <dbReference type="EMBL" id="MDR9762911.1"/>
    </source>
</evidence>
<evidence type="ECO:0000313" key="6">
    <source>
        <dbReference type="Proteomes" id="UP001269402"/>
    </source>
</evidence>
<dbReference type="InterPro" id="IPR002818">
    <property type="entry name" value="DJ-1/PfpI"/>
</dbReference>
<dbReference type="InterPro" id="IPR018060">
    <property type="entry name" value="HTH_AraC"/>
</dbReference>
<sequence>MPKNEGPSFPANRSVVSLVYDGLCTFEFGITAEVFGLHRPEAGANWYRFKSVSLEGQVLHACGGLAVSATGTLADLHQAGTVIVPGWRGPDEPVPEQICKALVDAHESGARIVSICGGAFVLAAAGLLDGRRATTHWRFAEHLARRYPGIEMDASCLYVDEGDILTSAGSSAGIDLCLHIVRADFGAKLANSVARRLVMYSHRQGGQSQFIERPVPLRREADRLSSILDHILANLQDPHTISSLARHAGMSERTFQRRFQSLTGLSPLKWILRERLEQARILLETSSTAPDDIAIVTGLGSAENLRLQFGRCYGVSPAIYRNRFAQRPETDRVRLKHSGQRSLSAEFGTD</sequence>
<dbReference type="Gene3D" id="3.40.50.880">
    <property type="match status" value="1"/>
</dbReference>
<accession>A0AAW8P7F1</accession>
<name>A0AAW8P7F1_9HYPH</name>
<keyword evidence="1" id="KW-0805">Transcription regulation</keyword>
<dbReference type="InterPro" id="IPR052158">
    <property type="entry name" value="INH-QAR"/>
</dbReference>
<dbReference type="CDD" id="cd03137">
    <property type="entry name" value="GATase1_AraC_1"/>
    <property type="match status" value="1"/>
</dbReference>
<reference evidence="6" key="1">
    <citation type="submission" date="2023-07" db="EMBL/GenBank/DDBJ databases">
        <title>Genomic characterization of faba bean (Vicia faba) microsymbionts in Mexican soils.</title>
        <authorList>
            <person name="Rivera Orduna F.N."/>
            <person name="Guevara-Luna J."/>
            <person name="Yan J."/>
            <person name="Arroyo-Herrera I."/>
            <person name="Li Y."/>
            <person name="Vasquez-Murrieta M.S."/>
            <person name="Wang E.T."/>
        </authorList>
    </citation>
    <scope>NUCLEOTIDE SEQUENCE [LARGE SCALE GENOMIC DNA]</scope>
    <source>
        <strain evidence="6">CH6</strain>
    </source>
</reference>
<keyword evidence="6" id="KW-1185">Reference proteome</keyword>
<evidence type="ECO:0000256" key="1">
    <source>
        <dbReference type="ARBA" id="ARBA00023015"/>
    </source>
</evidence>
<dbReference type="NCBIfam" id="NF006902">
    <property type="entry name" value="PRK09393.1"/>
    <property type="match status" value="1"/>
</dbReference>
<dbReference type="InterPro" id="IPR029062">
    <property type="entry name" value="Class_I_gatase-like"/>
</dbReference>
<feature type="region of interest" description="Disordered" evidence="3">
    <location>
        <begin position="331"/>
        <end position="350"/>
    </location>
</feature>
<dbReference type="GO" id="GO:0003700">
    <property type="term" value="F:DNA-binding transcription factor activity"/>
    <property type="evidence" value="ECO:0007669"/>
    <property type="project" value="InterPro"/>
</dbReference>
<dbReference type="AlphaFoldDB" id="A0AAW8P7F1"/>
<dbReference type="GO" id="GO:0043565">
    <property type="term" value="F:sequence-specific DNA binding"/>
    <property type="evidence" value="ECO:0007669"/>
    <property type="project" value="InterPro"/>
</dbReference>
<dbReference type="SUPFAM" id="SSF52317">
    <property type="entry name" value="Class I glutamine amidotransferase-like"/>
    <property type="match status" value="1"/>
</dbReference>
<dbReference type="PANTHER" id="PTHR43130">
    <property type="entry name" value="ARAC-FAMILY TRANSCRIPTIONAL REGULATOR"/>
    <property type="match status" value="1"/>
</dbReference>
<evidence type="ECO:0000256" key="3">
    <source>
        <dbReference type="SAM" id="MobiDB-lite"/>
    </source>
</evidence>
<dbReference type="Gene3D" id="1.10.10.60">
    <property type="entry name" value="Homeodomain-like"/>
    <property type="match status" value="1"/>
</dbReference>
<dbReference type="Proteomes" id="UP001269402">
    <property type="component" value="Unassembled WGS sequence"/>
</dbReference>
<dbReference type="InterPro" id="IPR009057">
    <property type="entry name" value="Homeodomain-like_sf"/>
</dbReference>
<dbReference type="SUPFAM" id="SSF46689">
    <property type="entry name" value="Homeodomain-like"/>
    <property type="match status" value="2"/>
</dbReference>
<dbReference type="Pfam" id="PF12833">
    <property type="entry name" value="HTH_18"/>
    <property type="match status" value="1"/>
</dbReference>
<dbReference type="SMART" id="SM00342">
    <property type="entry name" value="HTH_ARAC"/>
    <property type="match status" value="1"/>
</dbReference>
<evidence type="ECO:0000259" key="4">
    <source>
        <dbReference type="PROSITE" id="PS01124"/>
    </source>
</evidence>
<proteinExistence type="predicted"/>
<feature type="domain" description="HTH araC/xylS-type" evidence="4">
    <location>
        <begin position="225"/>
        <end position="323"/>
    </location>
</feature>